<dbReference type="Pfam" id="PF00005">
    <property type="entry name" value="ABC_tran"/>
    <property type="match status" value="2"/>
</dbReference>
<dbReference type="GO" id="GO:0005524">
    <property type="term" value="F:ATP binding"/>
    <property type="evidence" value="ECO:0007669"/>
    <property type="project" value="UniProtKB-KW"/>
</dbReference>
<dbReference type="PROSITE" id="PS00211">
    <property type="entry name" value="ABC_TRANSPORTER_1"/>
    <property type="match status" value="1"/>
</dbReference>
<evidence type="ECO:0000256" key="7">
    <source>
        <dbReference type="ARBA" id="ARBA00022741"/>
    </source>
</evidence>
<dbReference type="InterPro" id="IPR050173">
    <property type="entry name" value="ABC_transporter_C-like"/>
</dbReference>
<feature type="transmembrane region" description="Helical" evidence="13">
    <location>
        <begin position="165"/>
        <end position="191"/>
    </location>
</feature>
<keyword evidence="5 13" id="KW-0812">Transmembrane</keyword>
<dbReference type="PANTHER" id="PTHR24223:SF367">
    <property type="entry name" value="ABC-TYPE XENOBIOTIC TRANSPORTER"/>
    <property type="match status" value="1"/>
</dbReference>
<gene>
    <name evidence="17" type="ORF">L195_g006296</name>
</gene>
<dbReference type="STRING" id="57577.A0A2K3P3A3"/>
<dbReference type="Pfam" id="PF24358">
    <property type="entry name" value="ABCC10_N"/>
    <property type="match status" value="1"/>
</dbReference>
<dbReference type="CDD" id="cd03250">
    <property type="entry name" value="ABCC_MRP_domain1"/>
    <property type="match status" value="1"/>
</dbReference>
<dbReference type="FunFam" id="1.20.1560.10:FF:000003">
    <property type="entry name" value="ABC transporter C family member 10"/>
    <property type="match status" value="1"/>
</dbReference>
<feature type="transmembrane region" description="Helical" evidence="13">
    <location>
        <begin position="1004"/>
        <end position="1035"/>
    </location>
</feature>
<dbReference type="CDD" id="cd18579">
    <property type="entry name" value="ABC_6TM_ABCC_D1"/>
    <property type="match status" value="1"/>
</dbReference>
<evidence type="ECO:0000256" key="11">
    <source>
        <dbReference type="ARBA" id="ARBA00023136"/>
    </source>
</evidence>
<organism evidence="17 18">
    <name type="scientific">Trifolium pratense</name>
    <name type="common">Red clover</name>
    <dbReference type="NCBI Taxonomy" id="57577"/>
    <lineage>
        <taxon>Eukaryota</taxon>
        <taxon>Viridiplantae</taxon>
        <taxon>Streptophyta</taxon>
        <taxon>Embryophyta</taxon>
        <taxon>Tracheophyta</taxon>
        <taxon>Spermatophyta</taxon>
        <taxon>Magnoliopsida</taxon>
        <taxon>eudicotyledons</taxon>
        <taxon>Gunneridae</taxon>
        <taxon>Pentapetalae</taxon>
        <taxon>rosids</taxon>
        <taxon>fabids</taxon>
        <taxon>Fabales</taxon>
        <taxon>Fabaceae</taxon>
        <taxon>Papilionoideae</taxon>
        <taxon>50 kb inversion clade</taxon>
        <taxon>NPAAA clade</taxon>
        <taxon>Hologalegina</taxon>
        <taxon>IRL clade</taxon>
        <taxon>Trifolieae</taxon>
        <taxon>Trifolium</taxon>
    </lineage>
</organism>
<evidence type="ECO:0000256" key="9">
    <source>
        <dbReference type="ARBA" id="ARBA00022967"/>
    </source>
</evidence>
<comment type="catalytic activity">
    <reaction evidence="12">
        <text>ATP + H2O + xenobioticSide 1 = ADP + phosphate + xenobioticSide 2.</text>
        <dbReference type="EC" id="7.6.2.2"/>
    </reaction>
</comment>
<dbReference type="ExpressionAtlas" id="A0A2K3P3A3">
    <property type="expression patterns" value="baseline"/>
</dbReference>
<dbReference type="Proteomes" id="UP000236291">
    <property type="component" value="Unassembled WGS sequence"/>
</dbReference>
<evidence type="ECO:0000256" key="3">
    <source>
        <dbReference type="ARBA" id="ARBA00012191"/>
    </source>
</evidence>
<dbReference type="GO" id="GO:0016887">
    <property type="term" value="F:ATP hydrolysis activity"/>
    <property type="evidence" value="ECO:0007669"/>
    <property type="project" value="InterPro"/>
</dbReference>
<dbReference type="InterPro" id="IPR056228">
    <property type="entry name" value="ABCC10-like_N"/>
</dbReference>
<feature type="signal peptide" evidence="14">
    <location>
        <begin position="1"/>
        <end position="23"/>
    </location>
</feature>
<dbReference type="InterPro" id="IPR044746">
    <property type="entry name" value="ABCC_6TM_D1"/>
</dbReference>
<reference evidence="17 18" key="1">
    <citation type="journal article" date="2014" name="Am. J. Bot.">
        <title>Genome assembly and annotation for red clover (Trifolium pratense; Fabaceae).</title>
        <authorList>
            <person name="Istvanek J."/>
            <person name="Jaros M."/>
            <person name="Krenek A."/>
            <person name="Repkova J."/>
        </authorList>
    </citation>
    <scope>NUCLEOTIDE SEQUENCE [LARGE SCALE GENOMIC DNA]</scope>
    <source>
        <strain evidence="18">cv. Tatra</strain>
        <tissue evidence="17">Young leaves</tissue>
    </source>
</reference>
<keyword evidence="7" id="KW-0547">Nucleotide-binding</keyword>
<dbReference type="SMART" id="SM00382">
    <property type="entry name" value="AAA"/>
    <property type="match status" value="2"/>
</dbReference>
<feature type="domain" description="ABC transmembrane type-1" evidence="16">
    <location>
        <begin position="790"/>
        <end position="1053"/>
    </location>
</feature>
<feature type="domain" description="ABC transporter" evidence="15">
    <location>
        <begin position="1090"/>
        <end position="1324"/>
    </location>
</feature>
<comment type="subcellular location">
    <subcellularLocation>
        <location evidence="1">Membrane</location>
        <topology evidence="1">Multi-pass membrane protein</topology>
    </subcellularLocation>
</comment>
<evidence type="ECO:0000256" key="6">
    <source>
        <dbReference type="ARBA" id="ARBA00022737"/>
    </source>
</evidence>
<evidence type="ECO:0000256" key="13">
    <source>
        <dbReference type="SAM" id="Phobius"/>
    </source>
</evidence>
<evidence type="ECO:0000256" key="4">
    <source>
        <dbReference type="ARBA" id="ARBA00022448"/>
    </source>
</evidence>
<evidence type="ECO:0000313" key="18">
    <source>
        <dbReference type="Proteomes" id="UP000236291"/>
    </source>
</evidence>
<dbReference type="PROSITE" id="PS50929">
    <property type="entry name" value="ABC_TM1F"/>
    <property type="match status" value="2"/>
</dbReference>
<name>A0A2K3P3A3_TRIPR</name>
<feature type="transmembrane region" description="Helical" evidence="13">
    <location>
        <begin position="813"/>
        <end position="838"/>
    </location>
</feature>
<dbReference type="InterPro" id="IPR011527">
    <property type="entry name" value="ABC1_TM_dom"/>
</dbReference>
<comment type="caution">
    <text evidence="17">The sequence shown here is derived from an EMBL/GenBank/DDBJ whole genome shotgun (WGS) entry which is preliminary data.</text>
</comment>
<keyword evidence="14" id="KW-0732">Signal</keyword>
<evidence type="ECO:0000259" key="15">
    <source>
        <dbReference type="PROSITE" id="PS50893"/>
    </source>
</evidence>
<evidence type="ECO:0000256" key="1">
    <source>
        <dbReference type="ARBA" id="ARBA00004141"/>
    </source>
</evidence>
<reference evidence="17 18" key="2">
    <citation type="journal article" date="2017" name="Front. Plant Sci.">
        <title>Gene Classification and Mining of Molecular Markers Useful in Red Clover (Trifolium pratense) Breeding.</title>
        <authorList>
            <person name="Istvanek J."/>
            <person name="Dluhosova J."/>
            <person name="Dluhos P."/>
            <person name="Patkova L."/>
            <person name="Nedelnik J."/>
            <person name="Repkova J."/>
        </authorList>
    </citation>
    <scope>NUCLEOTIDE SEQUENCE [LARGE SCALE GENOMIC DNA]</scope>
    <source>
        <strain evidence="18">cv. Tatra</strain>
        <tissue evidence="17">Young leaves</tissue>
    </source>
</reference>
<dbReference type="FunFam" id="1.20.1560.10:FF:000002">
    <property type="entry name" value="ABC transporter C family member 5"/>
    <property type="match status" value="1"/>
</dbReference>
<accession>A0A2K3P3A3</accession>
<dbReference type="EC" id="7.6.2.2" evidence="3"/>
<dbReference type="FunFam" id="3.40.50.300:FF:000169">
    <property type="entry name" value="ABC transporter C family member 3"/>
    <property type="match status" value="1"/>
</dbReference>
<evidence type="ECO:0000259" key="16">
    <source>
        <dbReference type="PROSITE" id="PS50929"/>
    </source>
</evidence>
<dbReference type="InterPro" id="IPR017871">
    <property type="entry name" value="ABC_transporter-like_CS"/>
</dbReference>
<keyword evidence="6" id="KW-0677">Repeat</keyword>
<dbReference type="SUPFAM" id="SSF52540">
    <property type="entry name" value="P-loop containing nucleoside triphosphate hydrolases"/>
    <property type="match status" value="2"/>
</dbReference>
<evidence type="ECO:0000256" key="12">
    <source>
        <dbReference type="ARBA" id="ARBA00034018"/>
    </source>
</evidence>
<dbReference type="InterPro" id="IPR003439">
    <property type="entry name" value="ABC_transporter-like_ATP-bd"/>
</dbReference>
<dbReference type="InterPro" id="IPR036640">
    <property type="entry name" value="ABC1_TM_sf"/>
</dbReference>
<keyword evidence="8" id="KW-0067">ATP-binding</keyword>
<dbReference type="InterPro" id="IPR027417">
    <property type="entry name" value="P-loop_NTPase"/>
</dbReference>
<keyword evidence="11 13" id="KW-0472">Membrane</keyword>
<feature type="transmembrane region" description="Helical" evidence="13">
    <location>
        <begin position="904"/>
        <end position="923"/>
    </location>
</feature>
<feature type="transmembrane region" description="Helical" evidence="13">
    <location>
        <begin position="773"/>
        <end position="793"/>
    </location>
</feature>
<keyword evidence="10 13" id="KW-1133">Transmembrane helix</keyword>
<protein>
    <recommendedName>
        <fullName evidence="3">ABC-type xenobiotic transporter</fullName>
        <ecNumber evidence="3">7.6.2.2</ecNumber>
    </recommendedName>
</protein>
<dbReference type="FunFam" id="3.40.50.300:FF:000923">
    <property type="entry name" value="ABC transporter C family member 10"/>
    <property type="match status" value="1"/>
</dbReference>
<feature type="chain" id="PRO_5014373426" description="ABC-type xenobiotic transporter" evidence="14">
    <location>
        <begin position="24"/>
        <end position="1336"/>
    </location>
</feature>
<feature type="domain" description="ABC transmembrane type-1" evidence="16">
    <location>
        <begin position="166"/>
        <end position="446"/>
    </location>
</feature>
<feature type="transmembrane region" description="Helical" evidence="13">
    <location>
        <begin position="33"/>
        <end position="51"/>
    </location>
</feature>
<dbReference type="GO" id="GO:0008559">
    <property type="term" value="F:ABC-type xenobiotic transporter activity"/>
    <property type="evidence" value="ECO:0007669"/>
    <property type="project" value="UniProtKB-EC"/>
</dbReference>
<feature type="transmembrane region" description="Helical" evidence="13">
    <location>
        <begin position="277"/>
        <end position="298"/>
    </location>
</feature>
<dbReference type="Gene3D" id="1.20.1560.10">
    <property type="entry name" value="ABC transporter type 1, transmembrane domain"/>
    <property type="match status" value="2"/>
</dbReference>
<feature type="domain" description="ABC transporter" evidence="15">
    <location>
        <begin position="483"/>
        <end position="704"/>
    </location>
</feature>
<dbReference type="CDD" id="cd03244">
    <property type="entry name" value="ABCC_MRP_domain2"/>
    <property type="match status" value="1"/>
</dbReference>
<evidence type="ECO:0000313" key="17">
    <source>
        <dbReference type="EMBL" id="PNY09739.1"/>
    </source>
</evidence>
<proteinExistence type="inferred from homology"/>
<evidence type="ECO:0000256" key="5">
    <source>
        <dbReference type="ARBA" id="ARBA00022692"/>
    </source>
</evidence>
<evidence type="ECO:0000256" key="14">
    <source>
        <dbReference type="SAM" id="SignalP"/>
    </source>
</evidence>
<evidence type="ECO:0000256" key="8">
    <source>
        <dbReference type="ARBA" id="ARBA00022840"/>
    </source>
</evidence>
<dbReference type="InterPro" id="IPR044726">
    <property type="entry name" value="ABCC_6TM_D2"/>
</dbReference>
<dbReference type="GO" id="GO:0016020">
    <property type="term" value="C:membrane"/>
    <property type="evidence" value="ECO:0007669"/>
    <property type="project" value="UniProtKB-SubCell"/>
</dbReference>
<dbReference type="Gene3D" id="3.40.50.300">
    <property type="entry name" value="P-loop containing nucleotide triphosphate hydrolases"/>
    <property type="match status" value="2"/>
</dbReference>
<feature type="transmembrane region" description="Helical" evidence="13">
    <location>
        <begin position="304"/>
        <end position="323"/>
    </location>
</feature>
<dbReference type="PANTHER" id="PTHR24223">
    <property type="entry name" value="ATP-BINDING CASSETTE SUB-FAMILY C"/>
    <property type="match status" value="1"/>
</dbReference>
<comment type="similarity">
    <text evidence="2">Belongs to the ABC transporter superfamily. ABCC family. Conjugate transporter (TC 3.A.1.208) subfamily.</text>
</comment>
<evidence type="ECO:0000256" key="2">
    <source>
        <dbReference type="ARBA" id="ARBA00009726"/>
    </source>
</evidence>
<dbReference type="EMBL" id="ASHM01003344">
    <property type="protein sequence ID" value="PNY09739.1"/>
    <property type="molecule type" value="Genomic_DNA"/>
</dbReference>
<dbReference type="Pfam" id="PF00664">
    <property type="entry name" value="ABC_membrane"/>
    <property type="match status" value="2"/>
</dbReference>
<dbReference type="SUPFAM" id="SSF90123">
    <property type="entry name" value="ABC transporter transmembrane region"/>
    <property type="match status" value="2"/>
</dbReference>
<sequence length="1336" mass="150226">MWFFSMLMFFVSGILCALSMSYAIESRELSLKVAFDIISFPGAALLLLCTYKRCKCNDTDREIDDDSLCTPLNGEFNETNLTSHVTPFDKAGFFNKIWFWWLNPLMKTSQEKTLQDEDIPNLRESDRAEICYVSFMEQLNKERQCETSYQSSVLWTIISCHRREILVTGFFALLKVLAISSTPLLLNAFILVAEGNESFKYEGYVLSVSLFLIKIIESLSQRQWYFNTRLVGMKVRSLLNAAIYKKILRLSNSARMIHSGGEIMNYMIVDAYRIGEFPFWFHQTWTTILQLCIALVILFRTIGLATLASLAVIVFTVICNYPLAKLQHKYQSKLMVAQDERLKASSEALVNMKVLKLYAWEKHFKNVVDFLRNAELKLLYAVQLRRTYNTFLFWTSPMLVSTASFLACYFLNVPLNASNVFTFVATVRLVQEPITSIPDVIAVVIQAKVAFARIVNFLDAPELQGEKLKNRCFNDDLKGSISIKSANFSWEGNVSKPTLRSINLEVRHGQKVAICGEVGSGKSTLLATILGEVPKTKGNIDVYGRFAYVSQTAWIQTGTIRENILFGSELEDQRYQETLQRSSLVKDFELLPYGDLTQIGERGVNLSGGQKQRIQLARALYQNADIYLLDDPFSAVDAHTAKNLFNEYIMEGLKGKTVLLVTHQVDFLPAFDSVLLMSDGVILQAGPYNELLTSSKEFNDLVNAHKETAGSNQQLVDVTSSKQYSTTRNVKQDLVEKQFKETNGNQLIKQEEREKGDAGLKPYLQYLNQMKGYIFFSMASLCHILFVTCQILQNSWMAANVDNPLVSTLKLILVYFLIGAISTVFLFTRSLLVVALGLQSSKYLFSQLMNSLFRAPMSFYDSTPLGRILSRVSSDMSITDLDIPFSLTFAVGGTIVFYSSLTVLAVVTWQVLIVAIPMVYVAIRMQRYYFTLAKEVMRINGTTKSSLANHVAETVAGATTIRAFEEEDRSFEKNLGLIDINASAFFHSFASNEWLIQRLETISAVVLTAAALCMVMLPPGTFTSGIIGMALSYGLSLNNALVFSIQNQCTLANYIISVERLNQYMHIQSEAEEIVEGNRPPMNWPDAGKVEINDLKIRYRSDGPLVLHGITCTFKAGHKIGIVGRTGSGKSTLISALFRLVEPAGGKIVVDGIDISSIGLHDLRSRFGVIPQDPTLFDGTVRYNLDPLSQHTDQEIWEVLGKCQLREVVQGKEEGLNSSVVEDGSNWSMGQRQLFCLGRALLRRSRILVLDEATASIDNSTDLILQKIIRAEFADCTVITVAHRIPTVMDCSMVLAISDGKLAEYDEPMSLMKREESLFRKLVKEYWSHFQSAESH</sequence>
<evidence type="ECO:0000256" key="10">
    <source>
        <dbReference type="ARBA" id="ARBA00022989"/>
    </source>
</evidence>
<dbReference type="PROSITE" id="PS50893">
    <property type="entry name" value="ABC_TRANSPORTER_2"/>
    <property type="match status" value="2"/>
</dbReference>
<keyword evidence="4" id="KW-0813">Transport</keyword>
<dbReference type="CDD" id="cd18580">
    <property type="entry name" value="ABC_6TM_ABCC_D2"/>
    <property type="match status" value="1"/>
</dbReference>
<keyword evidence="9" id="KW-1278">Translocase</keyword>
<feature type="transmembrane region" description="Helical" evidence="13">
    <location>
        <begin position="203"/>
        <end position="220"/>
    </location>
</feature>
<dbReference type="InterPro" id="IPR003593">
    <property type="entry name" value="AAA+_ATPase"/>
</dbReference>